<gene>
    <name evidence="12" type="ORF">C8D99_10989</name>
</gene>
<keyword evidence="3" id="KW-0132">Cell division</keyword>
<evidence type="ECO:0000256" key="7">
    <source>
        <dbReference type="ARBA" id="ARBA00023306"/>
    </source>
</evidence>
<keyword evidence="13" id="KW-1185">Reference proteome</keyword>
<evidence type="ECO:0000256" key="5">
    <source>
        <dbReference type="ARBA" id="ARBA00022840"/>
    </source>
</evidence>
<feature type="domain" description="CobQ/CobB/MinD/ParA nucleotide binding" evidence="11">
    <location>
        <begin position="6"/>
        <end position="219"/>
    </location>
</feature>
<dbReference type="AlphaFoldDB" id="A0A4R8M4M5"/>
<dbReference type="Pfam" id="PF01656">
    <property type="entry name" value="CbiA"/>
    <property type="match status" value="1"/>
</dbReference>
<dbReference type="GO" id="GO:0051782">
    <property type="term" value="P:negative regulation of cell division"/>
    <property type="evidence" value="ECO:0007669"/>
    <property type="project" value="TreeGrafter"/>
</dbReference>
<evidence type="ECO:0000256" key="8">
    <source>
        <dbReference type="ARBA" id="ARBA00025436"/>
    </source>
</evidence>
<name>A0A4R8M4M5_9BACT</name>
<dbReference type="PANTHER" id="PTHR43384:SF6">
    <property type="entry name" value="SEPTUM SITE-DETERMINING PROTEIN MIND HOMOLOG, CHLOROPLASTIC"/>
    <property type="match status" value="1"/>
</dbReference>
<dbReference type="CDD" id="cd02036">
    <property type="entry name" value="MinD"/>
    <property type="match status" value="1"/>
</dbReference>
<dbReference type="PANTHER" id="PTHR43384">
    <property type="entry name" value="SEPTUM SITE-DETERMINING PROTEIN MIND HOMOLOG, CHLOROPLASTIC-RELATED"/>
    <property type="match status" value="1"/>
</dbReference>
<dbReference type="Gene3D" id="3.40.50.300">
    <property type="entry name" value="P-loop containing nucleotide triphosphate hydrolases"/>
    <property type="match status" value="1"/>
</dbReference>
<dbReference type="GO" id="GO:0009898">
    <property type="term" value="C:cytoplasmic side of plasma membrane"/>
    <property type="evidence" value="ECO:0007669"/>
    <property type="project" value="TreeGrafter"/>
</dbReference>
<dbReference type="GO" id="GO:0005829">
    <property type="term" value="C:cytosol"/>
    <property type="evidence" value="ECO:0007669"/>
    <property type="project" value="TreeGrafter"/>
</dbReference>
<comment type="caution">
    <text evidence="12">The sequence shown here is derived from an EMBL/GenBank/DDBJ whole genome shotgun (WGS) entry which is preliminary data.</text>
</comment>
<dbReference type="Proteomes" id="UP000295066">
    <property type="component" value="Unassembled WGS sequence"/>
</dbReference>
<dbReference type="InterPro" id="IPR010223">
    <property type="entry name" value="MinD"/>
</dbReference>
<protein>
    <recommendedName>
        <fullName evidence="2">Septum site-determining protein MinD</fullName>
    </recommendedName>
    <alternativeName>
        <fullName evidence="9">Cell division inhibitor MinD</fullName>
    </alternativeName>
</protein>
<evidence type="ECO:0000313" key="12">
    <source>
        <dbReference type="EMBL" id="TDY60233.1"/>
    </source>
</evidence>
<dbReference type="GO" id="GO:0000917">
    <property type="term" value="P:division septum assembly"/>
    <property type="evidence" value="ECO:0007669"/>
    <property type="project" value="UniProtKB-KW"/>
</dbReference>
<dbReference type="FunFam" id="3.40.50.300:FF:000068">
    <property type="entry name" value="Site-determining protein"/>
    <property type="match status" value="1"/>
</dbReference>
<proteinExistence type="inferred from homology"/>
<evidence type="ECO:0000256" key="3">
    <source>
        <dbReference type="ARBA" id="ARBA00022618"/>
    </source>
</evidence>
<dbReference type="InterPro" id="IPR027417">
    <property type="entry name" value="P-loop_NTPase"/>
</dbReference>
<sequence length="268" mass="29091">MDPRVIVITSGKGGVGKTTTTSNISVALARAGHKVVAVDADIGLRNLDVVMGLENRVVYNFIDVLEGTCRLNQALVRDKRVDNLFLLPAAQTRTKDAVSSEQMQELCGMLRKEFDFILLDSPAGIESGFRNASIGADEALVITTPEVPAVRDADRIIGLLESMGKSPIRLVINRLRSRLVKQGEMLDVRDVLDILAIDLVGIVPEDDSVVKSANRGEPLTFGDSAPAAQAFQRIASRILGETVPFPDFSEEQGKGLFAGIRKFFGRKE</sequence>
<dbReference type="InterPro" id="IPR002586">
    <property type="entry name" value="CobQ/CobB/MinD/ParA_Nub-bd_dom"/>
</dbReference>
<evidence type="ECO:0000259" key="11">
    <source>
        <dbReference type="Pfam" id="PF01656"/>
    </source>
</evidence>
<dbReference type="SUPFAM" id="SSF52540">
    <property type="entry name" value="P-loop containing nucleoside triphosphate hydrolases"/>
    <property type="match status" value="1"/>
</dbReference>
<accession>A0A4R8M4M5</accession>
<feature type="binding site" evidence="10">
    <location>
        <begin position="12"/>
        <end position="19"/>
    </location>
    <ligand>
        <name>ATP</name>
        <dbReference type="ChEBI" id="CHEBI:30616"/>
    </ligand>
</feature>
<keyword evidence="6" id="KW-0717">Septation</keyword>
<dbReference type="GO" id="GO:0005524">
    <property type="term" value="F:ATP binding"/>
    <property type="evidence" value="ECO:0007669"/>
    <property type="project" value="UniProtKB-KW"/>
</dbReference>
<organism evidence="12 13">
    <name type="scientific">Aminivibrio pyruvatiphilus</name>
    <dbReference type="NCBI Taxonomy" id="1005740"/>
    <lineage>
        <taxon>Bacteria</taxon>
        <taxon>Thermotogati</taxon>
        <taxon>Synergistota</taxon>
        <taxon>Synergistia</taxon>
        <taxon>Synergistales</taxon>
        <taxon>Aminobacteriaceae</taxon>
        <taxon>Aminivibrio</taxon>
    </lineage>
</organism>
<evidence type="ECO:0000256" key="1">
    <source>
        <dbReference type="ARBA" id="ARBA00010257"/>
    </source>
</evidence>
<evidence type="ECO:0000256" key="2">
    <source>
        <dbReference type="ARBA" id="ARBA00016887"/>
    </source>
</evidence>
<dbReference type="PIRSF" id="PIRSF003092">
    <property type="entry name" value="MinD"/>
    <property type="match status" value="1"/>
</dbReference>
<keyword evidence="4 10" id="KW-0547">Nucleotide-binding</keyword>
<keyword evidence="5 10" id="KW-0067">ATP-binding</keyword>
<reference evidence="12 13" key="1">
    <citation type="submission" date="2019-03" db="EMBL/GenBank/DDBJ databases">
        <title>Genomic Encyclopedia of Type Strains, Phase IV (KMG-IV): sequencing the most valuable type-strain genomes for metagenomic binning, comparative biology and taxonomic classification.</title>
        <authorList>
            <person name="Goeker M."/>
        </authorList>
    </citation>
    <scope>NUCLEOTIDE SEQUENCE [LARGE SCALE GENOMIC DNA]</scope>
    <source>
        <strain evidence="12 13">DSM 25964</strain>
    </source>
</reference>
<dbReference type="RefSeq" id="WP_133957692.1">
    <property type="nucleotide sequence ID" value="NZ_SORI01000009.1"/>
</dbReference>
<comment type="function">
    <text evidence="8">ATPase required for the correct placement of the division site. Cell division inhibitors MinC and MinD act in concert to form an inhibitor capable of blocking formation of the polar Z ring septums. Rapidly oscillates between the poles of the cell to destabilize FtsZ filaments that have formed before they mature into polar Z rings.</text>
</comment>
<evidence type="ECO:0000256" key="4">
    <source>
        <dbReference type="ARBA" id="ARBA00022741"/>
    </source>
</evidence>
<evidence type="ECO:0000256" key="6">
    <source>
        <dbReference type="ARBA" id="ARBA00023210"/>
    </source>
</evidence>
<evidence type="ECO:0000313" key="13">
    <source>
        <dbReference type="Proteomes" id="UP000295066"/>
    </source>
</evidence>
<dbReference type="NCBIfam" id="TIGR01968">
    <property type="entry name" value="minD_bact"/>
    <property type="match status" value="1"/>
</dbReference>
<dbReference type="OrthoDB" id="9773088at2"/>
<comment type="similarity">
    <text evidence="1">Belongs to the ParA family. MinD subfamily.</text>
</comment>
<dbReference type="InterPro" id="IPR025501">
    <property type="entry name" value="MinD_FleN"/>
</dbReference>
<dbReference type="GO" id="GO:0016887">
    <property type="term" value="F:ATP hydrolysis activity"/>
    <property type="evidence" value="ECO:0007669"/>
    <property type="project" value="InterPro"/>
</dbReference>
<dbReference type="EMBL" id="SORI01000009">
    <property type="protein sequence ID" value="TDY60233.1"/>
    <property type="molecule type" value="Genomic_DNA"/>
</dbReference>
<evidence type="ECO:0000256" key="9">
    <source>
        <dbReference type="ARBA" id="ARBA00032845"/>
    </source>
</evidence>
<evidence type="ECO:0000256" key="10">
    <source>
        <dbReference type="PIRSR" id="PIRSR003092-1"/>
    </source>
</evidence>
<keyword evidence="7" id="KW-0131">Cell cycle</keyword>
<dbReference type="InterPro" id="IPR050625">
    <property type="entry name" value="ParA/MinD_ATPase"/>
</dbReference>